<feature type="region of interest" description="Disordered" evidence="1">
    <location>
        <begin position="28"/>
        <end position="54"/>
    </location>
</feature>
<organism evidence="3 4">
    <name type="scientific">Aldrovandia affinis</name>
    <dbReference type="NCBI Taxonomy" id="143900"/>
    <lineage>
        <taxon>Eukaryota</taxon>
        <taxon>Metazoa</taxon>
        <taxon>Chordata</taxon>
        <taxon>Craniata</taxon>
        <taxon>Vertebrata</taxon>
        <taxon>Euteleostomi</taxon>
        <taxon>Actinopterygii</taxon>
        <taxon>Neopterygii</taxon>
        <taxon>Teleostei</taxon>
        <taxon>Notacanthiformes</taxon>
        <taxon>Halosauridae</taxon>
        <taxon>Aldrovandia</taxon>
    </lineage>
</organism>
<keyword evidence="4" id="KW-1185">Reference proteome</keyword>
<evidence type="ECO:0000313" key="3">
    <source>
        <dbReference type="EMBL" id="KAJ8418392.1"/>
    </source>
</evidence>
<comment type="caution">
    <text evidence="3">The sequence shown here is derived from an EMBL/GenBank/DDBJ whole genome shotgun (WGS) entry which is preliminary data.</text>
</comment>
<evidence type="ECO:0000256" key="2">
    <source>
        <dbReference type="SAM" id="SignalP"/>
    </source>
</evidence>
<feature type="chain" id="PRO_5041997462" description="Secreted protein" evidence="2">
    <location>
        <begin position="27"/>
        <end position="84"/>
    </location>
</feature>
<evidence type="ECO:0008006" key="5">
    <source>
        <dbReference type="Google" id="ProtNLM"/>
    </source>
</evidence>
<keyword evidence="2" id="KW-0732">Signal</keyword>
<reference evidence="3" key="1">
    <citation type="journal article" date="2023" name="Science">
        <title>Genome structures resolve the early diversification of teleost fishes.</title>
        <authorList>
            <person name="Parey E."/>
            <person name="Louis A."/>
            <person name="Montfort J."/>
            <person name="Bouchez O."/>
            <person name="Roques C."/>
            <person name="Iampietro C."/>
            <person name="Lluch J."/>
            <person name="Castinel A."/>
            <person name="Donnadieu C."/>
            <person name="Desvignes T."/>
            <person name="Floi Bucao C."/>
            <person name="Jouanno E."/>
            <person name="Wen M."/>
            <person name="Mejri S."/>
            <person name="Dirks R."/>
            <person name="Jansen H."/>
            <person name="Henkel C."/>
            <person name="Chen W.J."/>
            <person name="Zahm M."/>
            <person name="Cabau C."/>
            <person name="Klopp C."/>
            <person name="Thompson A.W."/>
            <person name="Robinson-Rechavi M."/>
            <person name="Braasch I."/>
            <person name="Lecointre G."/>
            <person name="Bobe J."/>
            <person name="Postlethwait J.H."/>
            <person name="Berthelot C."/>
            <person name="Roest Crollius H."/>
            <person name="Guiguen Y."/>
        </authorList>
    </citation>
    <scope>NUCLEOTIDE SEQUENCE</scope>
    <source>
        <strain evidence="3">NC1722</strain>
    </source>
</reference>
<sequence>MEPSPGLFGSLMAGAVLLTSLRSATGDKRARTISRSVEESQAASTGETARNQSGGVCANADELRNNVAPRCWTRPSAPLGLVFR</sequence>
<proteinExistence type="predicted"/>
<gene>
    <name evidence="3" type="ORF">AAFF_G00141010</name>
</gene>
<name>A0AAD7X2S9_9TELE</name>
<evidence type="ECO:0000313" key="4">
    <source>
        <dbReference type="Proteomes" id="UP001221898"/>
    </source>
</evidence>
<protein>
    <recommendedName>
        <fullName evidence="5">Secreted protein</fullName>
    </recommendedName>
</protein>
<accession>A0AAD7X2S9</accession>
<dbReference type="AlphaFoldDB" id="A0AAD7X2S9"/>
<feature type="signal peptide" evidence="2">
    <location>
        <begin position="1"/>
        <end position="26"/>
    </location>
</feature>
<feature type="compositionally biased region" description="Polar residues" evidence="1">
    <location>
        <begin position="33"/>
        <end position="54"/>
    </location>
</feature>
<dbReference type="EMBL" id="JAINUG010000002">
    <property type="protein sequence ID" value="KAJ8418392.1"/>
    <property type="molecule type" value="Genomic_DNA"/>
</dbReference>
<evidence type="ECO:0000256" key="1">
    <source>
        <dbReference type="SAM" id="MobiDB-lite"/>
    </source>
</evidence>
<dbReference type="Proteomes" id="UP001221898">
    <property type="component" value="Unassembled WGS sequence"/>
</dbReference>